<accession>A0A8C8EWE0</accession>
<dbReference type="SMART" id="SM00220">
    <property type="entry name" value="S_TKc"/>
    <property type="match status" value="1"/>
</dbReference>
<evidence type="ECO:0000256" key="7">
    <source>
        <dbReference type="ARBA" id="ARBA00022679"/>
    </source>
</evidence>
<evidence type="ECO:0000256" key="11">
    <source>
        <dbReference type="ARBA" id="ARBA00022840"/>
    </source>
</evidence>
<evidence type="ECO:0000256" key="12">
    <source>
        <dbReference type="ARBA" id="ARBA00022990"/>
    </source>
</evidence>
<comment type="similarity">
    <text evidence="19">Belongs to the protein kinase superfamily. Ser/Thr protein kinase family. MAP kinase subfamily.</text>
</comment>
<dbReference type="InterPro" id="IPR050117">
    <property type="entry name" value="MAPK"/>
</dbReference>
<dbReference type="GO" id="GO:0005524">
    <property type="term" value="F:ATP binding"/>
    <property type="evidence" value="ECO:0007669"/>
    <property type="project" value="UniProtKB-UniRule"/>
</dbReference>
<dbReference type="GO" id="GO:0030154">
    <property type="term" value="P:cell differentiation"/>
    <property type="evidence" value="ECO:0007669"/>
    <property type="project" value="UniProtKB-KW"/>
</dbReference>
<evidence type="ECO:0000256" key="18">
    <source>
        <dbReference type="PROSITE-ProRule" id="PRU10141"/>
    </source>
</evidence>
<comment type="cofactor">
    <cofactor evidence="1 19">
        <name>Mg(2+)</name>
        <dbReference type="ChEBI" id="CHEBI:18420"/>
    </cofactor>
</comment>
<evidence type="ECO:0000256" key="5">
    <source>
        <dbReference type="ARBA" id="ARBA00022527"/>
    </source>
</evidence>
<evidence type="ECO:0000256" key="14">
    <source>
        <dbReference type="ARBA" id="ARBA00023306"/>
    </source>
</evidence>
<organism evidence="22 23">
    <name type="scientific">Oncorhynchus tshawytscha</name>
    <name type="common">Chinook salmon</name>
    <name type="synonym">Salmo tshawytscha</name>
    <dbReference type="NCBI Taxonomy" id="74940"/>
    <lineage>
        <taxon>Eukaryota</taxon>
        <taxon>Metazoa</taxon>
        <taxon>Chordata</taxon>
        <taxon>Craniata</taxon>
        <taxon>Vertebrata</taxon>
        <taxon>Euteleostomi</taxon>
        <taxon>Actinopterygii</taxon>
        <taxon>Neopterygii</taxon>
        <taxon>Teleostei</taxon>
        <taxon>Protacanthopterygii</taxon>
        <taxon>Salmoniformes</taxon>
        <taxon>Salmonidae</taxon>
        <taxon>Salmoninae</taxon>
        <taxon>Oncorhynchus</taxon>
    </lineage>
</organism>
<evidence type="ECO:0000256" key="9">
    <source>
        <dbReference type="ARBA" id="ARBA00022777"/>
    </source>
</evidence>
<feature type="domain" description="Protein kinase" evidence="21">
    <location>
        <begin position="81"/>
        <end position="371"/>
    </location>
</feature>
<dbReference type="PROSITE" id="PS50011">
    <property type="entry name" value="PROTEIN_KINASE_DOM"/>
    <property type="match status" value="1"/>
</dbReference>
<keyword evidence="4" id="KW-0963">Cytoplasm</keyword>
<evidence type="ECO:0000256" key="3">
    <source>
        <dbReference type="ARBA" id="ARBA00004496"/>
    </source>
</evidence>
<evidence type="ECO:0000313" key="23">
    <source>
        <dbReference type="Proteomes" id="UP000694402"/>
    </source>
</evidence>
<dbReference type="PROSITE" id="PS00107">
    <property type="entry name" value="PROTEIN_KINASE_ATP"/>
    <property type="match status" value="1"/>
</dbReference>
<evidence type="ECO:0000256" key="17">
    <source>
        <dbReference type="ARBA" id="ARBA00058403"/>
    </source>
</evidence>
<dbReference type="Proteomes" id="UP000694402">
    <property type="component" value="Unassembled WGS sequence"/>
</dbReference>
<keyword evidence="14" id="KW-0131">Cell cycle</keyword>
<dbReference type="GO" id="GO:0016605">
    <property type="term" value="C:PML body"/>
    <property type="evidence" value="ECO:0007669"/>
    <property type="project" value="UniProtKB-SubCell"/>
</dbReference>
<feature type="compositionally biased region" description="Low complexity" evidence="20">
    <location>
        <begin position="612"/>
        <end position="625"/>
    </location>
</feature>
<comment type="catalytic activity">
    <reaction evidence="16">
        <text>L-seryl-[protein] + ATP = O-phospho-L-seryl-[protein] + ADP + H(+)</text>
        <dbReference type="Rhea" id="RHEA:17989"/>
        <dbReference type="Rhea" id="RHEA-COMP:9863"/>
        <dbReference type="Rhea" id="RHEA-COMP:11604"/>
        <dbReference type="ChEBI" id="CHEBI:15378"/>
        <dbReference type="ChEBI" id="CHEBI:29999"/>
        <dbReference type="ChEBI" id="CHEBI:30616"/>
        <dbReference type="ChEBI" id="CHEBI:83421"/>
        <dbReference type="ChEBI" id="CHEBI:456216"/>
        <dbReference type="EC" id="2.7.11.24"/>
    </reaction>
</comment>
<dbReference type="InterPro" id="IPR017441">
    <property type="entry name" value="Protein_kinase_ATP_BS"/>
</dbReference>
<feature type="region of interest" description="Disordered" evidence="20">
    <location>
        <begin position="545"/>
        <end position="703"/>
    </location>
</feature>
<feature type="compositionally biased region" description="Basic and acidic residues" evidence="20">
    <location>
        <begin position="681"/>
        <end position="698"/>
    </location>
</feature>
<feature type="region of interest" description="Disordered" evidence="20">
    <location>
        <begin position="455"/>
        <end position="487"/>
    </location>
</feature>
<reference evidence="22" key="2">
    <citation type="submission" date="2025-09" db="UniProtKB">
        <authorList>
            <consortium name="Ensembl"/>
        </authorList>
    </citation>
    <scope>IDENTIFICATION</scope>
</reference>
<feature type="compositionally biased region" description="Low complexity" evidence="20">
    <location>
        <begin position="645"/>
        <end position="655"/>
    </location>
</feature>
<keyword evidence="5 19" id="KW-0723">Serine/threonine-protein kinase</keyword>
<dbReference type="GO" id="GO:0043066">
    <property type="term" value="P:negative regulation of apoptotic process"/>
    <property type="evidence" value="ECO:0007669"/>
    <property type="project" value="UniProtKB-ARBA"/>
</dbReference>
<dbReference type="SUPFAM" id="SSF56112">
    <property type="entry name" value="Protein kinase-like (PK-like)"/>
    <property type="match status" value="1"/>
</dbReference>
<dbReference type="EC" id="2.7.11.24" evidence="19"/>
<name>A0A8C8EWE0_ONCTS</name>
<feature type="region of interest" description="Disordered" evidence="20">
    <location>
        <begin position="721"/>
        <end position="747"/>
    </location>
</feature>
<evidence type="ECO:0000313" key="22">
    <source>
        <dbReference type="Ensembl" id="ENSOTSP00005025913.2"/>
    </source>
</evidence>
<feature type="region of interest" description="Disordered" evidence="20">
    <location>
        <begin position="418"/>
        <end position="441"/>
    </location>
</feature>
<keyword evidence="19" id="KW-0460">Magnesium</keyword>
<keyword evidence="13" id="KW-0539">Nucleus</keyword>
<evidence type="ECO:0000259" key="21">
    <source>
        <dbReference type="PROSITE" id="PS50011"/>
    </source>
</evidence>
<evidence type="ECO:0000256" key="16">
    <source>
        <dbReference type="ARBA" id="ARBA00048312"/>
    </source>
</evidence>
<reference evidence="22" key="1">
    <citation type="submission" date="2025-08" db="UniProtKB">
        <authorList>
            <consortium name="Ensembl"/>
        </authorList>
    </citation>
    <scope>IDENTIFICATION</scope>
</reference>
<comment type="subcellular location">
    <subcellularLocation>
        <location evidence="3">Cytoplasm</location>
    </subcellularLocation>
    <subcellularLocation>
        <location evidence="2">Nucleus</location>
        <location evidence="2">PML body</location>
    </subcellularLocation>
</comment>
<dbReference type="FunFam" id="1.10.510.10:FF:000013">
    <property type="entry name" value="Mitogen-activated protein kinase"/>
    <property type="match status" value="1"/>
</dbReference>
<dbReference type="PROSITE" id="PS01351">
    <property type="entry name" value="MAPK"/>
    <property type="match status" value="1"/>
</dbReference>
<dbReference type="GO" id="GO:0004707">
    <property type="term" value="F:MAP kinase activity"/>
    <property type="evidence" value="ECO:0007669"/>
    <property type="project" value="UniProtKB-EC"/>
</dbReference>
<dbReference type="Pfam" id="PF00069">
    <property type="entry name" value="Pkinase"/>
    <property type="match status" value="1"/>
</dbReference>
<comment type="function">
    <text evidence="17">Plays a role in various cellular processes such as proliferation, differentiation and cell survival. The upstream activator of MAPK7 is the MAPK kinase MAP2K5. Upon activation, it translocates to the nucleus and phosphorylates various downstream targets including MEF2C. EGF activates MAPK7 through a Ras-independent and MAP2K5-dependent pathway. As part of the MAPK/ERK signaling pathway, acts as a negative regulator of apoptosis in cardiomyocytes via interaction with STUB1/CHIP and promotion of STUB1-mediated ubiquitination and degradation of ICER-type isoforms of CREM. May have a role in muscle cell differentiation. May be important for endothelial function and maintenance of blood vessel integrity. MAP2K5 and MAPK7 interact specifically with one another and not with MEK1/ERK1 or MEK2/ERK2 pathways. Phosphorylates SGK1 at Ser-78 and this is required for growth factor-induced cell cycle progression. Involved in the regulation of p53/TP53 by disrupting the PML-MDM2 interaction.</text>
</comment>
<evidence type="ECO:0000256" key="6">
    <source>
        <dbReference type="ARBA" id="ARBA00022553"/>
    </source>
</evidence>
<keyword evidence="11 18" id="KW-0067">ATP-binding</keyword>
<keyword evidence="6" id="KW-0597">Phosphoprotein</keyword>
<evidence type="ECO:0000256" key="19">
    <source>
        <dbReference type="RuleBase" id="RU361165"/>
    </source>
</evidence>
<dbReference type="Gene3D" id="1.10.510.10">
    <property type="entry name" value="Transferase(Phosphotransferase) domain 1"/>
    <property type="match status" value="1"/>
</dbReference>
<sequence length="1085" mass="118567">MSSKEGRKGETAESGAMATQSSMAVNNGRDNNHKNHDEVGRLHLEPSNETGSTADTSTAAKNLALLKAHSLDVNFEVGEEYDVIETIGTGAYGVVSSARRRDNGQQVAIKKIPNAFEVVQNAKRTLRELKILKHFKHDNIIAIKDILQPSLPHFKSVYVVLDLMESDLHQIIHSRQPLTPEHTRYFLYQLLRGLKYVHSANVIHRDLKPSNLLVNENCELKIGDFGMARGLSSHPEESHSFMTEYVATRWYRAPELMLSLHHYSLAIDLWSVGCIFAEMLGRKQLFPGKHYVHQLQLILSVLGTPPEGVIGAIGADRVRSYVRSLPSHAPVPLAKLYPQAEPAALDLLATMLRFDPRERIDVSQALEHSYLSKYHDQDDEPICVPAFDFEFDKAPMSREQIKEAILVEIQDFHRRKQNNRQRIQFRPLQRQGGGGDQRSAQTSTVNLTNNSLASMSRPTQVSPMQPQPVSKSQANQHHITTGGSQTFANQLPSFSKHAPPLLEVTPSQRLTHTLPPLTQAESCQDVDMPSANSDSGQPEIIDLITPVSSQGTSPSEALRESSKVEELVPTSQGGPLTQVTQSQPMSQGQAASSVSSTLAHDTMAPLPNSVPSLMLSQAQAQSLSQNKARDGGPTALSMDTGGTGLTCSLTSSLSLPELRRPVTAQERQREREEKRRRRQERAKERERKMKEKERREGDSLGGVLLSDNDKSLLERWKRMMDSRADKSQNPDVDTAKTKGCKVSSHLSGNLSENTQAAMAVNHTKSDKEAGEIQTHKQTVPQIDPNLSGMFQPLNTQGSLPFSLGQTKGEEMGRVAVSRGMDMVDGASCGLAKNNALKPTQGEYEGPRIFNCLGNWAVQQVGAGTSQQQQLPLNRSPQACQTSFPQPHPVGTFLTKAPALPSSETNGNMRTGSGQNNINSHPNSVTSGAGPMEKLCSALREKPGSHTQSPLCGALGAPSLPHPSLGFTDTGQPVHAVAPDIHTVTLQLSKSQVEDVLPPVFSVTPKGSGAGYGVGFDLDDLFNQSLTDLQHADLRDSYNDSGPLSASLLSDWLEVHRMTPADLESLQQELQLGSPMILSDSIPSDT</sequence>
<dbReference type="PROSITE" id="PS00108">
    <property type="entry name" value="PROTEIN_KINASE_ST"/>
    <property type="match status" value="1"/>
</dbReference>
<evidence type="ECO:0000256" key="1">
    <source>
        <dbReference type="ARBA" id="ARBA00001946"/>
    </source>
</evidence>
<dbReference type="Ensembl" id="ENSOTST00005027989.2">
    <property type="protein sequence ID" value="ENSOTSP00005025913.2"/>
    <property type="gene ID" value="ENSOTSG00005012193.2"/>
</dbReference>
<dbReference type="PANTHER" id="PTHR24055">
    <property type="entry name" value="MITOGEN-ACTIVATED PROTEIN KINASE"/>
    <property type="match status" value="1"/>
</dbReference>
<comment type="activity regulation">
    <text evidence="19">Activated by threonine and tyrosine phosphorylation.</text>
</comment>
<comment type="catalytic activity">
    <reaction evidence="15 19">
        <text>L-threonyl-[protein] + ATP = O-phospho-L-threonyl-[protein] + ADP + H(+)</text>
        <dbReference type="Rhea" id="RHEA:46608"/>
        <dbReference type="Rhea" id="RHEA-COMP:11060"/>
        <dbReference type="Rhea" id="RHEA-COMP:11605"/>
        <dbReference type="ChEBI" id="CHEBI:15378"/>
        <dbReference type="ChEBI" id="CHEBI:30013"/>
        <dbReference type="ChEBI" id="CHEBI:30616"/>
        <dbReference type="ChEBI" id="CHEBI:61977"/>
        <dbReference type="ChEBI" id="CHEBI:456216"/>
        <dbReference type="EC" id="2.7.11.24"/>
    </reaction>
</comment>
<keyword evidence="8 18" id="KW-0547">Nucleotide-binding</keyword>
<feature type="binding site" evidence="18">
    <location>
        <position position="111"/>
    </location>
    <ligand>
        <name>ATP</name>
        <dbReference type="ChEBI" id="CHEBI:30616"/>
    </ligand>
</feature>
<feature type="region of interest" description="Disordered" evidence="20">
    <location>
        <begin position="1"/>
        <end position="38"/>
    </location>
</feature>
<dbReference type="InterPro" id="IPR003527">
    <property type="entry name" value="MAP_kinase_CS"/>
</dbReference>
<feature type="compositionally biased region" description="Basic and acidic residues" evidence="20">
    <location>
        <begin position="1"/>
        <end position="11"/>
    </location>
</feature>
<dbReference type="GeneTree" id="ENSGT00940000160215"/>
<dbReference type="FunFam" id="3.30.200.20:FF:000242">
    <property type="entry name" value="Mitogen-activated protein kinase"/>
    <property type="match status" value="1"/>
</dbReference>
<dbReference type="Gene3D" id="3.30.200.20">
    <property type="entry name" value="Phosphorylase Kinase, domain 1"/>
    <property type="match status" value="1"/>
</dbReference>
<keyword evidence="10" id="KW-0221">Differentiation</keyword>
<evidence type="ECO:0000256" key="4">
    <source>
        <dbReference type="ARBA" id="ARBA00022490"/>
    </source>
</evidence>
<evidence type="ECO:0000256" key="10">
    <source>
        <dbReference type="ARBA" id="ARBA00022782"/>
    </source>
</evidence>
<keyword evidence="23" id="KW-1185">Reference proteome</keyword>
<dbReference type="InterPro" id="IPR008271">
    <property type="entry name" value="Ser/Thr_kinase_AS"/>
</dbReference>
<protein>
    <recommendedName>
        <fullName evidence="19">Mitogen-activated protein kinase</fullName>
        <ecNumber evidence="19">2.7.11.24</ecNumber>
    </recommendedName>
</protein>
<dbReference type="InterPro" id="IPR000719">
    <property type="entry name" value="Prot_kinase_dom"/>
</dbReference>
<dbReference type="GO" id="GO:0005737">
    <property type="term" value="C:cytoplasm"/>
    <property type="evidence" value="ECO:0007669"/>
    <property type="project" value="UniProtKB-SubCell"/>
</dbReference>
<feature type="compositionally biased region" description="Polar residues" evidence="20">
    <location>
        <begin position="546"/>
        <end position="555"/>
    </location>
</feature>
<proteinExistence type="inferred from homology"/>
<feature type="compositionally biased region" description="Polar residues" evidence="20">
    <location>
        <begin position="17"/>
        <end position="29"/>
    </location>
</feature>
<evidence type="ECO:0000256" key="20">
    <source>
        <dbReference type="SAM" id="MobiDB-lite"/>
    </source>
</evidence>
<keyword evidence="7 19" id="KW-0808">Transferase</keyword>
<evidence type="ECO:0000256" key="8">
    <source>
        <dbReference type="ARBA" id="ARBA00022741"/>
    </source>
</evidence>
<feature type="compositionally biased region" description="Basic and acidic residues" evidence="20">
    <location>
        <begin position="557"/>
        <end position="566"/>
    </location>
</feature>
<feature type="compositionally biased region" description="Polar residues" evidence="20">
    <location>
        <begin position="569"/>
        <end position="599"/>
    </location>
</feature>
<keyword evidence="9 19" id="KW-0418">Kinase</keyword>
<feature type="compositionally biased region" description="Basic and acidic residues" evidence="20">
    <location>
        <begin position="721"/>
        <end position="736"/>
    </location>
</feature>
<gene>
    <name evidence="22" type="primary">MAPK7</name>
</gene>
<dbReference type="InterPro" id="IPR011009">
    <property type="entry name" value="Kinase-like_dom_sf"/>
</dbReference>
<dbReference type="AlphaFoldDB" id="A0A8C8EWE0"/>
<dbReference type="CDD" id="cd07855">
    <property type="entry name" value="STKc_ERK5"/>
    <property type="match status" value="1"/>
</dbReference>
<evidence type="ECO:0000256" key="2">
    <source>
        <dbReference type="ARBA" id="ARBA00004322"/>
    </source>
</evidence>
<evidence type="ECO:0000256" key="15">
    <source>
        <dbReference type="ARBA" id="ARBA00047592"/>
    </source>
</evidence>
<keyword evidence="12" id="KW-0007">Acetylation</keyword>
<evidence type="ECO:0000256" key="13">
    <source>
        <dbReference type="ARBA" id="ARBA00023242"/>
    </source>
</evidence>